<feature type="domain" description="Protein kinase" evidence="10">
    <location>
        <begin position="134"/>
        <end position="398"/>
    </location>
</feature>
<evidence type="ECO:0000256" key="7">
    <source>
        <dbReference type="ARBA" id="ARBA00022840"/>
    </source>
</evidence>
<accession>A0A7J7H2G4</accession>
<evidence type="ECO:0000256" key="8">
    <source>
        <dbReference type="PROSITE-ProRule" id="PRU10141"/>
    </source>
</evidence>
<evidence type="ECO:0000256" key="2">
    <source>
        <dbReference type="ARBA" id="ARBA00012513"/>
    </source>
</evidence>
<dbReference type="InterPro" id="IPR001245">
    <property type="entry name" value="Ser-Thr/Tyr_kinase_cat_dom"/>
</dbReference>
<dbReference type="PROSITE" id="PS50011">
    <property type="entry name" value="PROTEIN_KINASE_DOM"/>
    <property type="match status" value="1"/>
</dbReference>
<comment type="subcellular location">
    <subcellularLocation>
        <location evidence="1">Cell membrane</location>
    </subcellularLocation>
</comment>
<reference evidence="12" key="1">
    <citation type="journal article" date="2020" name="Nat. Commun.">
        <title>Genome assembly of wild tea tree DASZ reveals pedigree and selection history of tea varieties.</title>
        <authorList>
            <person name="Zhang W."/>
            <person name="Zhang Y."/>
            <person name="Qiu H."/>
            <person name="Guo Y."/>
            <person name="Wan H."/>
            <person name="Zhang X."/>
            <person name="Scossa F."/>
            <person name="Alseekh S."/>
            <person name="Zhang Q."/>
            <person name="Wang P."/>
            <person name="Xu L."/>
            <person name="Schmidt M.H."/>
            <person name="Jia X."/>
            <person name="Li D."/>
            <person name="Zhu A."/>
            <person name="Guo F."/>
            <person name="Chen W."/>
            <person name="Ni D."/>
            <person name="Usadel B."/>
            <person name="Fernie A.R."/>
            <person name="Wen W."/>
        </authorList>
    </citation>
    <scope>NUCLEOTIDE SEQUENCE [LARGE SCALE GENOMIC DNA]</scope>
    <source>
        <strain evidence="12">cv. G240</strain>
    </source>
</reference>
<evidence type="ECO:0000256" key="5">
    <source>
        <dbReference type="ARBA" id="ARBA00022741"/>
    </source>
</evidence>
<evidence type="ECO:0000256" key="6">
    <source>
        <dbReference type="ARBA" id="ARBA00022777"/>
    </source>
</evidence>
<keyword evidence="12" id="KW-1185">Reference proteome</keyword>
<dbReference type="InterPro" id="IPR050823">
    <property type="entry name" value="Plant_Ser_Thr_Prot_Kinase"/>
</dbReference>
<organism evidence="11 12">
    <name type="scientific">Camellia sinensis</name>
    <name type="common">Tea plant</name>
    <name type="synonym">Thea sinensis</name>
    <dbReference type="NCBI Taxonomy" id="4442"/>
    <lineage>
        <taxon>Eukaryota</taxon>
        <taxon>Viridiplantae</taxon>
        <taxon>Streptophyta</taxon>
        <taxon>Embryophyta</taxon>
        <taxon>Tracheophyta</taxon>
        <taxon>Spermatophyta</taxon>
        <taxon>Magnoliopsida</taxon>
        <taxon>eudicotyledons</taxon>
        <taxon>Gunneridae</taxon>
        <taxon>Pentapetalae</taxon>
        <taxon>asterids</taxon>
        <taxon>Ericales</taxon>
        <taxon>Theaceae</taxon>
        <taxon>Camellia</taxon>
    </lineage>
</organism>
<dbReference type="PANTHER" id="PTHR45621">
    <property type="entry name" value="OS01G0588500 PROTEIN-RELATED"/>
    <property type="match status" value="1"/>
</dbReference>
<evidence type="ECO:0000313" key="12">
    <source>
        <dbReference type="Proteomes" id="UP000593564"/>
    </source>
</evidence>
<dbReference type="Pfam" id="PF00069">
    <property type="entry name" value="Pkinase"/>
    <property type="match status" value="1"/>
</dbReference>
<evidence type="ECO:0000259" key="10">
    <source>
        <dbReference type="PROSITE" id="PS50011"/>
    </source>
</evidence>
<keyword evidence="5 8" id="KW-0547">Nucleotide-binding</keyword>
<dbReference type="Pfam" id="PF07714">
    <property type="entry name" value="PK_Tyr_Ser-Thr"/>
    <property type="match status" value="1"/>
</dbReference>
<feature type="binding site" evidence="8">
    <location>
        <position position="169"/>
    </location>
    <ligand>
        <name>ATP</name>
        <dbReference type="ChEBI" id="CHEBI:30616"/>
    </ligand>
</feature>
<reference evidence="11 12" key="2">
    <citation type="submission" date="2020-07" db="EMBL/GenBank/DDBJ databases">
        <title>Genome assembly of wild tea tree DASZ reveals pedigree and selection history of tea varieties.</title>
        <authorList>
            <person name="Zhang W."/>
        </authorList>
    </citation>
    <scope>NUCLEOTIDE SEQUENCE [LARGE SCALE GENOMIC DNA]</scope>
    <source>
        <strain evidence="12">cv. G240</strain>
        <tissue evidence="11">Leaf</tissue>
    </source>
</reference>
<sequence>MEITKVALWREWDPTTVGYTTQTFSGTSGDPGTARHAHGSFPFSDRKKIEREGRQKLQFIFVNARTRDRTKSRAQRSAPILKEESKSNLSAAERVTKSSCSAASPRSIPELYEEKAQNLRAFSFSELRQATNGFNRMLKIGEGGFGSVFKGTIKPADGNGDSPIVVAIKMLNRDGFQGHKQWVAEVQFLGIVEHPNLVKLIGYCAVDGERGIQRLLVYEFMPNKSLEDHLFNRAFSALPWKTRLQIVLGAAQGLTYLHEELEVQTLGLPGRGQQLGILMFQQRLSGHTGYAAPDYVQTGHLTTKSDVWSFGVVLYEILTGRRSFERNLPKMEQRLLDWVKQFPADSKKFSMIMDPRLERQYSLNAARKIAKLADQCLLKNAKERPLMSWVVESLKQIIQVSDENPSDKSFECNEDDSVELDEKTNRMGPSESAIRRMAHLAKLNEHVGGVSRRKFMFMQRAKVP</sequence>
<evidence type="ECO:0000256" key="4">
    <source>
        <dbReference type="ARBA" id="ARBA00022679"/>
    </source>
</evidence>
<keyword evidence="3" id="KW-0472">Membrane</keyword>
<proteinExistence type="predicted"/>
<evidence type="ECO:0000313" key="11">
    <source>
        <dbReference type="EMBL" id="KAF5946421.1"/>
    </source>
</evidence>
<dbReference type="GO" id="GO:0005886">
    <property type="term" value="C:plasma membrane"/>
    <property type="evidence" value="ECO:0007669"/>
    <property type="project" value="UniProtKB-SubCell"/>
</dbReference>
<dbReference type="GO" id="GO:0004674">
    <property type="term" value="F:protein serine/threonine kinase activity"/>
    <property type="evidence" value="ECO:0007669"/>
    <property type="project" value="UniProtKB-EC"/>
</dbReference>
<name>A0A7J7H2G4_CAMSI</name>
<dbReference type="PROSITE" id="PS00107">
    <property type="entry name" value="PROTEIN_KINASE_ATP"/>
    <property type="match status" value="1"/>
</dbReference>
<dbReference type="InterPro" id="IPR011009">
    <property type="entry name" value="Kinase-like_dom_sf"/>
</dbReference>
<keyword evidence="4" id="KW-0808">Transferase</keyword>
<evidence type="ECO:0000256" key="3">
    <source>
        <dbReference type="ARBA" id="ARBA00022475"/>
    </source>
</evidence>
<dbReference type="Gene3D" id="3.30.200.20">
    <property type="entry name" value="Phosphorylase Kinase, domain 1"/>
    <property type="match status" value="1"/>
</dbReference>
<comment type="caution">
    <text evidence="11">The sequence shown here is derived from an EMBL/GenBank/DDBJ whole genome shotgun (WGS) entry which is preliminary data.</text>
</comment>
<keyword evidence="6" id="KW-0418">Kinase</keyword>
<dbReference type="InterPro" id="IPR017441">
    <property type="entry name" value="Protein_kinase_ATP_BS"/>
</dbReference>
<dbReference type="EC" id="2.7.11.1" evidence="2"/>
<evidence type="ECO:0000256" key="9">
    <source>
        <dbReference type="SAM" id="MobiDB-lite"/>
    </source>
</evidence>
<dbReference type="Proteomes" id="UP000593564">
    <property type="component" value="Unassembled WGS sequence"/>
</dbReference>
<evidence type="ECO:0000256" key="1">
    <source>
        <dbReference type="ARBA" id="ARBA00004236"/>
    </source>
</evidence>
<keyword evidence="7 8" id="KW-0067">ATP-binding</keyword>
<protein>
    <recommendedName>
        <fullName evidence="2">non-specific serine/threonine protein kinase</fullName>
        <ecNumber evidence="2">2.7.11.1</ecNumber>
    </recommendedName>
</protein>
<dbReference type="GO" id="GO:0005524">
    <property type="term" value="F:ATP binding"/>
    <property type="evidence" value="ECO:0007669"/>
    <property type="project" value="UniProtKB-UniRule"/>
</dbReference>
<gene>
    <name evidence="11" type="ORF">HYC85_016649</name>
</gene>
<dbReference type="Gene3D" id="1.10.510.10">
    <property type="entry name" value="Transferase(Phosphotransferase) domain 1"/>
    <property type="match status" value="2"/>
</dbReference>
<keyword evidence="3" id="KW-1003">Cell membrane</keyword>
<dbReference type="EMBL" id="JACBKZ010000007">
    <property type="protein sequence ID" value="KAF5946421.1"/>
    <property type="molecule type" value="Genomic_DNA"/>
</dbReference>
<dbReference type="FunFam" id="3.30.200.20:FF:000228">
    <property type="entry name" value="Serine/threonine-protein kinase BIK1"/>
    <property type="match status" value="1"/>
</dbReference>
<dbReference type="InterPro" id="IPR000719">
    <property type="entry name" value="Prot_kinase_dom"/>
</dbReference>
<dbReference type="AlphaFoldDB" id="A0A7J7H2G4"/>
<feature type="region of interest" description="Disordered" evidence="9">
    <location>
        <begin position="68"/>
        <end position="88"/>
    </location>
</feature>
<dbReference type="SUPFAM" id="SSF56112">
    <property type="entry name" value="Protein kinase-like (PK-like)"/>
    <property type="match status" value="1"/>
</dbReference>